<feature type="compositionally biased region" description="Polar residues" evidence="7">
    <location>
        <begin position="195"/>
        <end position="205"/>
    </location>
</feature>
<dbReference type="InterPro" id="IPR004837">
    <property type="entry name" value="NaCa_Exmemb"/>
</dbReference>
<comment type="caution">
    <text evidence="11">The sequence shown here is derived from an EMBL/GenBank/DDBJ whole genome shotgun (WGS) entry which is preliminary data.</text>
</comment>
<dbReference type="FunFam" id="1.20.1420.30:FF:000039">
    <property type="entry name" value="WGS project CABT00000000 data, contig 2.3"/>
    <property type="match status" value="1"/>
</dbReference>
<feature type="transmembrane region" description="Helical" evidence="8">
    <location>
        <begin position="132"/>
        <end position="154"/>
    </location>
</feature>
<feature type="domain" description="Sodium/calcium exchanger membrane region" evidence="10">
    <location>
        <begin position="238"/>
        <end position="374"/>
    </location>
</feature>
<dbReference type="GO" id="GO:0008273">
    <property type="term" value="F:calcium, potassium:sodium antiporter activity"/>
    <property type="evidence" value="ECO:0007669"/>
    <property type="project" value="TreeGrafter"/>
</dbReference>
<dbReference type="GO" id="GO:0005262">
    <property type="term" value="F:calcium channel activity"/>
    <property type="evidence" value="ECO:0007669"/>
    <property type="project" value="TreeGrafter"/>
</dbReference>
<dbReference type="InterPro" id="IPR044880">
    <property type="entry name" value="NCX_ion-bd_dom_sf"/>
</dbReference>
<keyword evidence="9" id="KW-0732">Signal</keyword>
<dbReference type="GO" id="GO:0006874">
    <property type="term" value="P:intracellular calcium ion homeostasis"/>
    <property type="evidence" value="ECO:0007669"/>
    <property type="project" value="TreeGrafter"/>
</dbReference>
<feature type="domain" description="Sodium/calcium exchanger membrane region" evidence="10">
    <location>
        <begin position="11"/>
        <end position="147"/>
    </location>
</feature>
<protein>
    <submittedName>
        <fullName evidence="11">Sodium/calcium exchanger MaX1</fullName>
    </submittedName>
</protein>
<keyword evidence="12" id="KW-1185">Reference proteome</keyword>
<feature type="region of interest" description="Disordered" evidence="7">
    <location>
        <begin position="160"/>
        <end position="210"/>
    </location>
</feature>
<accession>A0AA38RJJ4</accession>
<keyword evidence="3" id="KW-0813">Transport</keyword>
<feature type="transmembrane region" description="Helical" evidence="8">
    <location>
        <begin position="232"/>
        <end position="254"/>
    </location>
</feature>
<evidence type="ECO:0000256" key="1">
    <source>
        <dbReference type="ARBA" id="ARBA00004141"/>
    </source>
</evidence>
<gene>
    <name evidence="11" type="ORF">NKR23_g3954</name>
</gene>
<feature type="transmembrane region" description="Helical" evidence="8">
    <location>
        <begin position="329"/>
        <end position="352"/>
    </location>
</feature>
<dbReference type="Proteomes" id="UP001174694">
    <property type="component" value="Unassembled WGS sequence"/>
</dbReference>
<keyword evidence="5 8" id="KW-1133">Transmembrane helix</keyword>
<comment type="subcellular location">
    <subcellularLocation>
        <location evidence="1">Membrane</location>
        <topology evidence="1">Multi-pass membrane protein</topology>
    </subcellularLocation>
</comment>
<proteinExistence type="inferred from homology"/>
<evidence type="ECO:0000256" key="9">
    <source>
        <dbReference type="SAM" id="SignalP"/>
    </source>
</evidence>
<organism evidence="11 12">
    <name type="scientific">Pleurostoma richardsiae</name>
    <dbReference type="NCBI Taxonomy" id="41990"/>
    <lineage>
        <taxon>Eukaryota</taxon>
        <taxon>Fungi</taxon>
        <taxon>Dikarya</taxon>
        <taxon>Ascomycota</taxon>
        <taxon>Pezizomycotina</taxon>
        <taxon>Sordariomycetes</taxon>
        <taxon>Sordariomycetidae</taxon>
        <taxon>Calosphaeriales</taxon>
        <taxon>Pleurostomataceae</taxon>
        <taxon>Pleurostoma</taxon>
    </lineage>
</organism>
<feature type="signal peptide" evidence="9">
    <location>
        <begin position="1"/>
        <end position="17"/>
    </location>
</feature>
<keyword evidence="6 8" id="KW-0472">Membrane</keyword>
<evidence type="ECO:0000256" key="7">
    <source>
        <dbReference type="SAM" id="MobiDB-lite"/>
    </source>
</evidence>
<dbReference type="Gene3D" id="1.20.1420.30">
    <property type="entry name" value="NCX, central ion-binding region"/>
    <property type="match status" value="2"/>
</dbReference>
<feature type="chain" id="PRO_5041223049" evidence="9">
    <location>
        <begin position="18"/>
        <end position="385"/>
    </location>
</feature>
<evidence type="ECO:0000259" key="10">
    <source>
        <dbReference type="Pfam" id="PF01699"/>
    </source>
</evidence>
<comment type="similarity">
    <text evidence="2">Belongs to the Ca(2+):cation antiporter (CaCA) (TC 2.A.19) family. SLC24A subfamily.</text>
</comment>
<evidence type="ECO:0000256" key="8">
    <source>
        <dbReference type="SAM" id="Phobius"/>
    </source>
</evidence>
<feature type="transmembrane region" description="Helical" evidence="8">
    <location>
        <begin position="359"/>
        <end position="377"/>
    </location>
</feature>
<dbReference type="PANTHER" id="PTHR10846">
    <property type="entry name" value="SODIUM/POTASSIUM/CALCIUM EXCHANGER"/>
    <property type="match status" value="1"/>
</dbReference>
<evidence type="ECO:0000256" key="2">
    <source>
        <dbReference type="ARBA" id="ARBA00005364"/>
    </source>
</evidence>
<feature type="transmembrane region" description="Helical" evidence="8">
    <location>
        <begin position="274"/>
        <end position="294"/>
    </location>
</feature>
<keyword evidence="4 8" id="KW-0812">Transmembrane</keyword>
<dbReference type="AlphaFoldDB" id="A0AA38RJJ4"/>
<reference evidence="11" key="1">
    <citation type="submission" date="2022-07" db="EMBL/GenBank/DDBJ databases">
        <title>Fungi with potential for degradation of polypropylene.</title>
        <authorList>
            <person name="Gostincar C."/>
        </authorList>
    </citation>
    <scope>NUCLEOTIDE SEQUENCE</scope>
    <source>
        <strain evidence="11">EXF-13308</strain>
    </source>
</reference>
<evidence type="ECO:0000313" key="12">
    <source>
        <dbReference type="Proteomes" id="UP001174694"/>
    </source>
</evidence>
<evidence type="ECO:0000256" key="3">
    <source>
        <dbReference type="ARBA" id="ARBA00022449"/>
    </source>
</evidence>
<name>A0AA38RJJ4_9PEZI</name>
<evidence type="ECO:0000313" key="11">
    <source>
        <dbReference type="EMBL" id="KAJ9149862.1"/>
    </source>
</evidence>
<feature type="transmembrane region" description="Helical" evidence="8">
    <location>
        <begin position="72"/>
        <end position="95"/>
    </location>
</feature>
<feature type="transmembrane region" description="Helical" evidence="8">
    <location>
        <begin position="301"/>
        <end position="323"/>
    </location>
</feature>
<dbReference type="InterPro" id="IPR004481">
    <property type="entry name" value="K/Na/Ca-exchanger"/>
</dbReference>
<dbReference type="EMBL" id="JANBVO010000009">
    <property type="protein sequence ID" value="KAJ9149862.1"/>
    <property type="molecule type" value="Genomic_DNA"/>
</dbReference>
<feature type="transmembrane region" description="Helical" evidence="8">
    <location>
        <begin position="6"/>
        <end position="25"/>
    </location>
</feature>
<evidence type="ECO:0000256" key="5">
    <source>
        <dbReference type="ARBA" id="ARBA00022989"/>
    </source>
</evidence>
<dbReference type="PANTHER" id="PTHR10846:SF8">
    <property type="entry name" value="INNER MEMBRANE PROTEIN YRBG"/>
    <property type="match status" value="1"/>
</dbReference>
<dbReference type="Pfam" id="PF01699">
    <property type="entry name" value="Na_Ca_ex"/>
    <property type="match status" value="2"/>
</dbReference>
<feature type="compositionally biased region" description="Acidic residues" evidence="7">
    <location>
        <begin position="161"/>
        <end position="173"/>
    </location>
</feature>
<feature type="transmembrane region" description="Helical" evidence="8">
    <location>
        <begin position="107"/>
        <end position="126"/>
    </location>
</feature>
<sequence>MASLDLLLFNLACFVAGLFVLEYGADRFVDNTAILATRLNVSPTLVGLLTCGAEWEELVVIAVAVGRGEPSLALGNLVGSSIANVLASFSLGLLCMKTSTFDRSSKLYATTLLGLTSFFLLFMYLIPPRLKWLAGVVSMIAFVAYVTSVASLIYKGTLAAPEDDSDSDSDDDVNSNGSSSDEDEHTCEPKRLSRSRSFSPGSNPANCELVPSAPARVGRRARSRGPPREAKPFWRCIVRLLVGLAALLLSSYIISHSAGTIADELGLSETVVGMTILSVATTLPEKFIAIMGGVRHQPEILVANTVGSNIFLVTLCAGVMFIWGDAEKLGLGFTFFEALAMWASSALVLLVVLGGGKRWIGAVFLGLYVAFFTVEFVNGRRLDED</sequence>
<evidence type="ECO:0000256" key="6">
    <source>
        <dbReference type="ARBA" id="ARBA00023136"/>
    </source>
</evidence>
<evidence type="ECO:0000256" key="4">
    <source>
        <dbReference type="ARBA" id="ARBA00022692"/>
    </source>
</evidence>
<keyword evidence="3" id="KW-0050">Antiport</keyword>
<dbReference type="GO" id="GO:0005886">
    <property type="term" value="C:plasma membrane"/>
    <property type="evidence" value="ECO:0007669"/>
    <property type="project" value="TreeGrafter"/>
</dbReference>